<feature type="transmembrane region" description="Helical" evidence="3">
    <location>
        <begin position="149"/>
        <end position="177"/>
    </location>
</feature>
<keyword evidence="3" id="KW-0472">Membrane</keyword>
<name>A0A9D4PTH3_RHISA</name>
<dbReference type="InterPro" id="IPR002018">
    <property type="entry name" value="CarbesteraseB"/>
</dbReference>
<evidence type="ECO:0000259" key="4">
    <source>
        <dbReference type="Pfam" id="PF00135"/>
    </source>
</evidence>
<reference evidence="5" key="2">
    <citation type="submission" date="2021-09" db="EMBL/GenBank/DDBJ databases">
        <authorList>
            <person name="Jia N."/>
            <person name="Wang J."/>
            <person name="Shi W."/>
            <person name="Du L."/>
            <person name="Sun Y."/>
            <person name="Zhan W."/>
            <person name="Jiang J."/>
            <person name="Wang Q."/>
            <person name="Zhang B."/>
            <person name="Ji P."/>
            <person name="Sakyi L.B."/>
            <person name="Cui X."/>
            <person name="Yuan T."/>
            <person name="Jiang B."/>
            <person name="Yang W."/>
            <person name="Lam T.T.-Y."/>
            <person name="Chang Q."/>
            <person name="Ding S."/>
            <person name="Wang X."/>
            <person name="Zhu J."/>
            <person name="Ruan X."/>
            <person name="Zhao L."/>
            <person name="Wei J."/>
            <person name="Que T."/>
            <person name="Du C."/>
            <person name="Cheng J."/>
            <person name="Dai P."/>
            <person name="Han X."/>
            <person name="Huang E."/>
            <person name="Gao Y."/>
            <person name="Liu J."/>
            <person name="Shao H."/>
            <person name="Ye R."/>
            <person name="Li L."/>
            <person name="Wei W."/>
            <person name="Wang X."/>
            <person name="Wang C."/>
            <person name="Huo Q."/>
            <person name="Li W."/>
            <person name="Guo W."/>
            <person name="Chen H."/>
            <person name="Chen S."/>
            <person name="Zhou L."/>
            <person name="Zhou L."/>
            <person name="Ni X."/>
            <person name="Tian J."/>
            <person name="Zhou Y."/>
            <person name="Sheng Y."/>
            <person name="Liu T."/>
            <person name="Pan Y."/>
            <person name="Xia L."/>
            <person name="Li J."/>
            <person name="Zhao F."/>
            <person name="Cao W."/>
        </authorList>
    </citation>
    <scope>NUCLEOTIDE SEQUENCE</scope>
    <source>
        <strain evidence="5">Rsan-2018</strain>
        <tissue evidence="5">Larvae</tissue>
    </source>
</reference>
<feature type="compositionally biased region" description="Basic residues" evidence="2">
    <location>
        <begin position="22"/>
        <end position="37"/>
    </location>
</feature>
<feature type="compositionally biased region" description="Basic and acidic residues" evidence="2">
    <location>
        <begin position="86"/>
        <end position="95"/>
    </location>
</feature>
<organism evidence="5 6">
    <name type="scientific">Rhipicephalus sanguineus</name>
    <name type="common">Brown dog tick</name>
    <name type="synonym">Ixodes sanguineus</name>
    <dbReference type="NCBI Taxonomy" id="34632"/>
    <lineage>
        <taxon>Eukaryota</taxon>
        <taxon>Metazoa</taxon>
        <taxon>Ecdysozoa</taxon>
        <taxon>Arthropoda</taxon>
        <taxon>Chelicerata</taxon>
        <taxon>Arachnida</taxon>
        <taxon>Acari</taxon>
        <taxon>Parasitiformes</taxon>
        <taxon>Ixodida</taxon>
        <taxon>Ixodoidea</taxon>
        <taxon>Ixodidae</taxon>
        <taxon>Rhipicephalinae</taxon>
        <taxon>Rhipicephalus</taxon>
        <taxon>Rhipicephalus</taxon>
    </lineage>
</organism>
<keyword evidence="6" id="KW-1185">Reference proteome</keyword>
<reference evidence="5" key="1">
    <citation type="journal article" date="2020" name="Cell">
        <title>Large-Scale Comparative Analyses of Tick Genomes Elucidate Their Genetic Diversity and Vector Capacities.</title>
        <authorList>
            <consortium name="Tick Genome and Microbiome Consortium (TIGMIC)"/>
            <person name="Jia N."/>
            <person name="Wang J."/>
            <person name="Shi W."/>
            <person name="Du L."/>
            <person name="Sun Y."/>
            <person name="Zhan W."/>
            <person name="Jiang J.F."/>
            <person name="Wang Q."/>
            <person name="Zhang B."/>
            <person name="Ji P."/>
            <person name="Bell-Sakyi L."/>
            <person name="Cui X.M."/>
            <person name="Yuan T.T."/>
            <person name="Jiang B.G."/>
            <person name="Yang W.F."/>
            <person name="Lam T.T."/>
            <person name="Chang Q.C."/>
            <person name="Ding S.J."/>
            <person name="Wang X.J."/>
            <person name="Zhu J.G."/>
            <person name="Ruan X.D."/>
            <person name="Zhao L."/>
            <person name="Wei J.T."/>
            <person name="Ye R.Z."/>
            <person name="Que T.C."/>
            <person name="Du C.H."/>
            <person name="Zhou Y.H."/>
            <person name="Cheng J.X."/>
            <person name="Dai P.F."/>
            <person name="Guo W.B."/>
            <person name="Han X.H."/>
            <person name="Huang E.J."/>
            <person name="Li L.F."/>
            <person name="Wei W."/>
            <person name="Gao Y.C."/>
            <person name="Liu J.Z."/>
            <person name="Shao H.Z."/>
            <person name="Wang X."/>
            <person name="Wang C.C."/>
            <person name="Yang T.C."/>
            <person name="Huo Q.B."/>
            <person name="Li W."/>
            <person name="Chen H.Y."/>
            <person name="Chen S.E."/>
            <person name="Zhou L.G."/>
            <person name="Ni X.B."/>
            <person name="Tian J.H."/>
            <person name="Sheng Y."/>
            <person name="Liu T."/>
            <person name="Pan Y.S."/>
            <person name="Xia L.Y."/>
            <person name="Li J."/>
            <person name="Zhao F."/>
            <person name="Cao W.C."/>
        </authorList>
    </citation>
    <scope>NUCLEOTIDE SEQUENCE</scope>
    <source>
        <strain evidence="5">Rsan-2018</strain>
    </source>
</reference>
<evidence type="ECO:0000313" key="6">
    <source>
        <dbReference type="Proteomes" id="UP000821837"/>
    </source>
</evidence>
<accession>A0A9D4PTH3</accession>
<dbReference type="Proteomes" id="UP000821837">
    <property type="component" value="Unassembled WGS sequence"/>
</dbReference>
<feature type="compositionally biased region" description="Low complexity" evidence="2">
    <location>
        <begin position="99"/>
        <end position="109"/>
    </location>
</feature>
<keyword evidence="3" id="KW-1133">Transmembrane helix</keyword>
<feature type="region of interest" description="Disordered" evidence="2">
    <location>
        <begin position="1"/>
        <end position="143"/>
    </location>
</feature>
<sequence length="644" mass="68568">MDKEPPTAPSSADTTTTALGGTKRRKKHKSRDGKHRRPSPESAVSTSESTAKTRKHSKKSHEAHDDDSTRETKKTPEMVSTPDAPRPPKKEDADHGTLPSTSTGPMPSSMIPPQPSAAVSRPSPARHEPPAQKDGAAVPATEERTPDDVFLVSAVACVVIMAGLALALVGIILGTMIPAREHSCPPLDKPLEESNIMRRGLLSPWMTPPPRAQVETKSGRLIGTLVTVHGVKLAGFLGVPFAQSTAGERRFMAPLPLPASRDACVVQEYLQQRPPCAQLRNGTVVGTEDCLHVNVWTPAAALELHGDGMGRPFVVAVSGSWFETGSNDDSDWPMLAAKGDVVVMVPNHRQGVLGFLHPSNVAGVDVDVAVSDVWSAVQWARDHATFFGGDPKQLALVGYGSGAYLLSLIAQNMSKDTARRAFYHGGVFGSLLPFNPVMPYRSLAVALRCNDSDLSVSAWLPCFRAAPVDELLQAARASSEWPLQFAPHVDIRTLQTAPASNPHTVVAGVDAADDKTLFMDRILPLAKRDGSASTTKALLEYTLNVFNVPLGVKPFIRGLFKAESADGIADTLSMISTCASLKVAKAVAEGYHYQMDSTAVSGLLQPPLGISELAQFAAYGPGPSARVWAAGEDPSIDVLSPEDT</sequence>
<protein>
    <recommendedName>
        <fullName evidence="4">Carboxylesterase type B domain-containing protein</fullName>
    </recommendedName>
</protein>
<dbReference type="EMBL" id="JABSTV010001250">
    <property type="protein sequence ID" value="KAH7955347.1"/>
    <property type="molecule type" value="Genomic_DNA"/>
</dbReference>
<dbReference type="PANTHER" id="PTHR11559">
    <property type="entry name" value="CARBOXYLESTERASE"/>
    <property type="match status" value="1"/>
</dbReference>
<evidence type="ECO:0000256" key="3">
    <source>
        <dbReference type="SAM" id="Phobius"/>
    </source>
</evidence>
<evidence type="ECO:0000256" key="1">
    <source>
        <dbReference type="ARBA" id="ARBA00023180"/>
    </source>
</evidence>
<evidence type="ECO:0000256" key="2">
    <source>
        <dbReference type="SAM" id="MobiDB-lite"/>
    </source>
</evidence>
<gene>
    <name evidence="5" type="ORF">HPB52_000465</name>
</gene>
<comment type="caution">
    <text evidence="5">The sequence shown here is derived from an EMBL/GenBank/DDBJ whole genome shotgun (WGS) entry which is preliminary data.</text>
</comment>
<dbReference type="Pfam" id="PF00135">
    <property type="entry name" value="COesterase"/>
    <property type="match status" value="1"/>
</dbReference>
<feature type="compositionally biased region" description="Low complexity" evidence="2">
    <location>
        <begin position="9"/>
        <end position="18"/>
    </location>
</feature>
<feature type="compositionally biased region" description="Basic and acidic residues" evidence="2">
    <location>
        <begin position="60"/>
        <end position="76"/>
    </location>
</feature>
<dbReference type="InterPro" id="IPR050309">
    <property type="entry name" value="Type-B_Carboxylest/Lipase"/>
</dbReference>
<proteinExistence type="predicted"/>
<keyword evidence="1" id="KW-0325">Glycoprotein</keyword>
<dbReference type="AlphaFoldDB" id="A0A9D4PTH3"/>
<keyword evidence="3" id="KW-0812">Transmembrane</keyword>
<feature type="domain" description="Carboxylesterase type B" evidence="4">
    <location>
        <begin position="212"/>
        <end position="499"/>
    </location>
</feature>
<dbReference type="VEuPathDB" id="VectorBase:RSAN_057608"/>
<evidence type="ECO:0000313" key="5">
    <source>
        <dbReference type="EMBL" id="KAH7955347.1"/>
    </source>
</evidence>
<dbReference type="SUPFAM" id="SSF53474">
    <property type="entry name" value="alpha/beta-Hydrolases"/>
    <property type="match status" value="1"/>
</dbReference>
<dbReference type="InterPro" id="IPR029058">
    <property type="entry name" value="AB_hydrolase_fold"/>
</dbReference>
<dbReference type="Gene3D" id="3.40.50.1820">
    <property type="entry name" value="alpha/beta hydrolase"/>
    <property type="match status" value="1"/>
</dbReference>